<feature type="domain" description="Glycosyl transferase family 1" evidence="1">
    <location>
        <begin position="189"/>
        <end position="280"/>
    </location>
</feature>
<evidence type="ECO:0000313" key="2">
    <source>
        <dbReference type="EMBL" id="MBF7954433.1"/>
    </source>
</evidence>
<dbReference type="InterPro" id="IPR001296">
    <property type="entry name" value="Glyco_trans_1"/>
</dbReference>
<dbReference type="EMBL" id="JADOBH010000001">
    <property type="protein sequence ID" value="MBF7954433.1"/>
    <property type="molecule type" value="Genomic_DNA"/>
</dbReference>
<dbReference type="Proteomes" id="UP000600307">
    <property type="component" value="Unassembled WGS sequence"/>
</dbReference>
<sequence>MAVNNIKKMLYVTTVFCDENDGIWKKIKYNLYAYIKLGFHVDLFYRTDGGYVIEYGFGTCETKIIPVDEKDKNLSLLALSKKIEAAYDLLYIRKPFGGACFLFMNALITSVKRHHKLCYIVMELPTYPYVKEIRTVKAFVSETLFMVSKLRYIDKIDLIVYMGNAEKEIWGRPSLKIHNGIDLLHVPALRTKQASVDNEIIFVGVARLSFWHGYDRLIKAISQYNGKYFIKFMVVGPGEEELKRLKTITTELELEDNIIFLGSQFGGKLDDVYQNAHVCVDSLGRHRSGNNINSSLKSKEYTAKGLPFMKSHIDESFVDTDFIYEVSPDENDINLESVITWYFNLPVDTPKNMRSFAERNLSWDIQCAKVNAYFFG</sequence>
<dbReference type="SUPFAM" id="SSF53756">
    <property type="entry name" value="UDP-Glycosyltransferase/glycogen phosphorylase"/>
    <property type="match status" value="1"/>
</dbReference>
<keyword evidence="3" id="KW-1185">Reference proteome</keyword>
<protein>
    <submittedName>
        <fullName evidence="2">Glycosyltransferase</fullName>
    </submittedName>
</protein>
<gene>
    <name evidence="2" type="ORF">IV431_02550</name>
</gene>
<proteinExistence type="predicted"/>
<name>A0ABS0DM37_9GAMM</name>
<reference evidence="2 3" key="1">
    <citation type="submission" date="2020-11" db="EMBL/GenBank/DDBJ databases">
        <title>Taxonomic investigation of Rahnella spp.</title>
        <authorList>
            <person name="Lee S.D."/>
        </authorList>
    </citation>
    <scope>NUCLEOTIDE SEQUENCE [LARGE SCALE GENOMIC DNA]</scope>
    <source>
        <strain evidence="2 3">SAP-10</strain>
    </source>
</reference>
<accession>A0ABS0DM37</accession>
<dbReference type="Pfam" id="PF00534">
    <property type="entry name" value="Glycos_transf_1"/>
    <property type="match status" value="1"/>
</dbReference>
<evidence type="ECO:0000259" key="1">
    <source>
        <dbReference type="Pfam" id="PF00534"/>
    </source>
</evidence>
<organism evidence="2 3">
    <name type="scientific">Rahnella victoriana</name>
    <dbReference type="NCBI Taxonomy" id="1510570"/>
    <lineage>
        <taxon>Bacteria</taxon>
        <taxon>Pseudomonadati</taxon>
        <taxon>Pseudomonadota</taxon>
        <taxon>Gammaproteobacteria</taxon>
        <taxon>Enterobacterales</taxon>
        <taxon>Yersiniaceae</taxon>
        <taxon>Rahnella</taxon>
    </lineage>
</organism>
<dbReference type="Gene3D" id="3.40.50.2000">
    <property type="entry name" value="Glycogen Phosphorylase B"/>
    <property type="match status" value="2"/>
</dbReference>
<comment type="caution">
    <text evidence="2">The sequence shown here is derived from an EMBL/GenBank/DDBJ whole genome shotgun (WGS) entry which is preliminary data.</text>
</comment>
<evidence type="ECO:0000313" key="3">
    <source>
        <dbReference type="Proteomes" id="UP000600307"/>
    </source>
</evidence>
<dbReference type="RefSeq" id="WP_195816692.1">
    <property type="nucleotide sequence ID" value="NZ_CBCSED010000004.1"/>
</dbReference>